<dbReference type="InterPro" id="IPR036849">
    <property type="entry name" value="Enolase-like_C_sf"/>
</dbReference>
<dbReference type="InterPro" id="IPR032264">
    <property type="entry name" value="MenD_middle"/>
</dbReference>
<dbReference type="GO" id="GO:0046872">
    <property type="term" value="F:metal ion binding"/>
    <property type="evidence" value="ECO:0007669"/>
    <property type="project" value="UniProtKB-KW"/>
</dbReference>
<dbReference type="InterPro" id="IPR029065">
    <property type="entry name" value="Enolase_C-like"/>
</dbReference>
<dbReference type="GO" id="GO:0030976">
    <property type="term" value="F:thiamine pyrophosphate binding"/>
    <property type="evidence" value="ECO:0007669"/>
    <property type="project" value="InterPro"/>
</dbReference>
<dbReference type="STRING" id="3775.A0A1Q3ATV6"/>
<keyword evidence="4" id="KW-0786">Thiamine pyrophosphate</keyword>
<dbReference type="OrthoDB" id="8119704at2759"/>
<dbReference type="SUPFAM" id="SSF51604">
    <property type="entry name" value="Enolase C-terminal domain-like"/>
    <property type="match status" value="1"/>
</dbReference>
<dbReference type="CDD" id="cd02009">
    <property type="entry name" value="TPP_SHCHC_synthase"/>
    <property type="match status" value="1"/>
</dbReference>
<dbReference type="NCBIfam" id="TIGR01927">
    <property type="entry name" value="menC_gam_Gplu"/>
    <property type="match status" value="1"/>
</dbReference>
<dbReference type="InterPro" id="IPR004433">
    <property type="entry name" value="MenaQ_synth_MenD"/>
</dbReference>
<evidence type="ECO:0000259" key="7">
    <source>
        <dbReference type="SMART" id="SM00922"/>
    </source>
</evidence>
<feature type="domain" description="Mandelate racemase/muconate lactonizing enzyme C-terminal" evidence="7">
    <location>
        <begin position="1083"/>
        <end position="1179"/>
    </location>
</feature>
<keyword evidence="9" id="KW-1185">Reference proteome</keyword>
<dbReference type="Gene3D" id="3.40.50.970">
    <property type="match status" value="2"/>
</dbReference>
<dbReference type="InParanoid" id="A0A1Q3ATV6"/>
<evidence type="ECO:0000313" key="8">
    <source>
        <dbReference type="EMBL" id="GAV59084.1"/>
    </source>
</evidence>
<dbReference type="SUPFAM" id="SSF53474">
    <property type="entry name" value="alpha/beta-Hydrolases"/>
    <property type="match status" value="1"/>
</dbReference>
<dbReference type="InterPro" id="IPR012001">
    <property type="entry name" value="Thiamin_PyroP_enz_TPP-bd_dom"/>
</dbReference>
<dbReference type="InterPro" id="IPR029061">
    <property type="entry name" value="THDP-binding"/>
</dbReference>
<dbReference type="InterPro" id="IPR013342">
    <property type="entry name" value="Mandelate_racemase_C"/>
</dbReference>
<dbReference type="SMART" id="SM00922">
    <property type="entry name" value="MR_MLE"/>
    <property type="match status" value="1"/>
</dbReference>
<dbReference type="HAMAP" id="MF_01659">
    <property type="entry name" value="MenD"/>
    <property type="match status" value="1"/>
</dbReference>
<dbReference type="Gene3D" id="3.40.50.1820">
    <property type="entry name" value="alpha/beta hydrolase"/>
    <property type="match status" value="1"/>
</dbReference>
<dbReference type="PROSITE" id="PS00909">
    <property type="entry name" value="MR_MLE_2"/>
    <property type="match status" value="1"/>
</dbReference>
<dbReference type="PANTHER" id="PTHR42916:SF1">
    <property type="entry name" value="PROTEIN PHYLLO, CHLOROPLASTIC"/>
    <property type="match status" value="1"/>
</dbReference>
<dbReference type="GO" id="GO:0009063">
    <property type="term" value="P:amino acid catabolic process"/>
    <property type="evidence" value="ECO:0007669"/>
    <property type="project" value="InterPro"/>
</dbReference>
<dbReference type="InterPro" id="IPR000073">
    <property type="entry name" value="AB_hydrolase_1"/>
</dbReference>
<dbReference type="SUPFAM" id="SSF54826">
    <property type="entry name" value="Enolase N-terminal domain-like"/>
    <property type="match status" value="1"/>
</dbReference>
<dbReference type="PANTHER" id="PTHR42916">
    <property type="entry name" value="2-SUCCINYL-5-ENOLPYRUVYL-6-HYDROXY-3-CYCLOHEXENE-1-CARBOXYLATE SYNTHASE"/>
    <property type="match status" value="1"/>
</dbReference>
<dbReference type="GO" id="GO:0009234">
    <property type="term" value="P:menaquinone biosynthetic process"/>
    <property type="evidence" value="ECO:0007669"/>
    <property type="project" value="InterPro"/>
</dbReference>
<evidence type="ECO:0000256" key="4">
    <source>
        <dbReference type="ARBA" id="ARBA00023052"/>
    </source>
</evidence>
<dbReference type="GO" id="GO:0016829">
    <property type="term" value="F:lyase activity"/>
    <property type="evidence" value="ECO:0007669"/>
    <property type="project" value="UniProtKB-KW"/>
</dbReference>
<evidence type="ECO:0000313" key="9">
    <source>
        <dbReference type="Proteomes" id="UP000187406"/>
    </source>
</evidence>
<dbReference type="InterPro" id="IPR011766">
    <property type="entry name" value="TPP_enzyme_TPP-bd"/>
</dbReference>
<dbReference type="Pfam" id="PF02775">
    <property type="entry name" value="TPP_enzyme_C"/>
    <property type="match status" value="1"/>
</dbReference>
<name>A0A1Q3ATV6_CEPFO</name>
<gene>
    <name evidence="8" type="ORF">CFOL_v3_02617</name>
</gene>
<keyword evidence="2" id="KW-0479">Metal-binding</keyword>
<dbReference type="Proteomes" id="UP000187406">
    <property type="component" value="Unassembled WGS sequence"/>
</dbReference>
<reference evidence="9" key="1">
    <citation type="submission" date="2016-04" db="EMBL/GenBank/DDBJ databases">
        <title>Cephalotus genome sequencing.</title>
        <authorList>
            <person name="Fukushima K."/>
            <person name="Hasebe M."/>
            <person name="Fang X."/>
        </authorList>
    </citation>
    <scope>NUCLEOTIDE SEQUENCE [LARGE SCALE GENOMIC DNA]</scope>
    <source>
        <strain evidence="9">cv. St1</strain>
    </source>
</reference>
<feature type="non-terminal residue" evidence="8">
    <location>
        <position position="1"/>
    </location>
</feature>
<dbReference type="NCBIfam" id="TIGR00173">
    <property type="entry name" value="menD"/>
    <property type="match status" value="1"/>
</dbReference>
<keyword evidence="3" id="KW-0460">Magnesium</keyword>
<dbReference type="SUPFAM" id="SSF52467">
    <property type="entry name" value="DHS-like NAD/FAD-binding domain"/>
    <property type="match status" value="1"/>
</dbReference>
<dbReference type="InterPro" id="IPR018110">
    <property type="entry name" value="Mandel_Rmase/mucon_lact_enz_CS"/>
</dbReference>
<evidence type="ECO:0000256" key="5">
    <source>
        <dbReference type="ARBA" id="ARBA00023211"/>
    </source>
</evidence>
<keyword evidence="5" id="KW-0464">Manganese</keyword>
<dbReference type="InterPro" id="IPR029017">
    <property type="entry name" value="Enolase-like_N"/>
</dbReference>
<dbReference type="InterPro" id="IPR029058">
    <property type="entry name" value="AB_hydrolase_fold"/>
</dbReference>
<protein>
    <submittedName>
        <fullName evidence="8">MR_MLE domain-containing protein/TPP_enzyme_C domain-containing protein/TPP_enzyme_N domain-containing protein/Abhydrolase_6 domain-containing protein</fullName>
    </submittedName>
</protein>
<dbReference type="InterPro" id="IPR029035">
    <property type="entry name" value="DHS-like_NAD/FAD-binding_dom"/>
</dbReference>
<dbReference type="SFLD" id="SFLDG00180">
    <property type="entry name" value="muconate_cycloisomerase"/>
    <property type="match status" value="1"/>
</dbReference>
<keyword evidence="8" id="KW-0378">Hydrolase</keyword>
<dbReference type="EMBL" id="BDDD01000096">
    <property type="protein sequence ID" value="GAV59084.1"/>
    <property type="molecule type" value="Genomic_DNA"/>
</dbReference>
<dbReference type="GO" id="GO:0070204">
    <property type="term" value="F:2-succinyl-5-enolpyruvyl-6-hydroxy-3-cyclohexene-1-carboxylic-acid synthase activity"/>
    <property type="evidence" value="ECO:0007669"/>
    <property type="project" value="InterPro"/>
</dbReference>
<dbReference type="SFLD" id="SFLDF00009">
    <property type="entry name" value="o-succinylbenzoate_synthase"/>
    <property type="match status" value="1"/>
</dbReference>
<dbReference type="CDD" id="cd07037">
    <property type="entry name" value="TPP_PYR_MenD"/>
    <property type="match status" value="1"/>
</dbReference>
<keyword evidence="6" id="KW-0456">Lyase</keyword>
<keyword evidence="1" id="KW-0808">Transferase</keyword>
<comment type="caution">
    <text evidence="8">The sequence shown here is derived from an EMBL/GenBank/DDBJ whole genome shotgun (WGS) entry which is preliminary data.</text>
</comment>
<dbReference type="SFLD" id="SFLDS00001">
    <property type="entry name" value="Enolase"/>
    <property type="match status" value="1"/>
</dbReference>
<evidence type="ECO:0000256" key="3">
    <source>
        <dbReference type="ARBA" id="ARBA00022842"/>
    </source>
</evidence>
<dbReference type="Gene3D" id="3.40.50.1220">
    <property type="entry name" value="TPP-binding domain"/>
    <property type="match status" value="1"/>
</dbReference>
<dbReference type="Pfam" id="PF16582">
    <property type="entry name" value="TPP_enzyme_M_2"/>
    <property type="match status" value="1"/>
</dbReference>
<sequence>PPSLAFLNKSCTNFNLHAAQGVRFDGPIMGMDMTDLEETEDSDLVVETCITTTLPPALTLDYGLLSIKEAVDNLKLNPPSSTSGIFRFQVAVPPSAKALKWFCCQPESSRVFPLFFLSTETENPPYESLHFKETRGVFGIGAAIYFTHSSSSAMGEQRLIKRYLSNHSNLMTTYGFVDVDFNAELSSMKLEAGSYYFFIPQIELDECGDVSLLAATLAWSDTSFCTFEQAIHSFESSHNQATSHFWLTTERWQVKFIRSTLKKLNVVEDETVLMLDHASEMSYSVQDCPNINAVWAWLIIEECSRLGLMYFCIAPGSRSSPLAIAASSHPITKCIACFDERSLAFHAVGFARGSHKPAVVITSSGTAVSNLLPAVVEASQDFVPLLLLTADRPPELHDTGANQTINQVNHFGSFVRFFFSLPTPTDLIPARMVLTTLDSAVHRATSSPNGPVHINCPFGEPLDNSKRKWMSSCLKGLDRWMPSSDPFTKYIQVQHSLACHDTGGQMAEVLKVIQGAKKGLLFLGAIHTEDEMWAVLLLAKHLLWPVVADILSGLRLRKLLSSSPETDQNLLFVDHLDHALLSDSVKGWLQVDVIIQIGSRITSKRISQMVEECFPFSYIVVDKHPCRHDPSHIVTHRIQSTIIQFTDRLLKAKFTPMSRKWNGYLQAFNMMVKKEIFFQIRTECSLTEPHVAHVISAALSSKSALFIGNSMAIRDADVYGYNWENCIQSTKDRMLNLDLPCQWIPVAGNRGASGIDGLLSSASGFAVGCSKQVFCVIGDVSFLHDTNGLAILSQRTLRKPMTIIVINNHGGAIFSLLPIADRTEPSVLNQYFYTSHNISLRKLCVAHGVKHLQVKTKLELQDAIFKSHQEETDCVIEVESSINANATFHSTVKKFACQAADHAVNLLSRLSPSESIFGFCEIHSMDFSVYKIQLCAPPTSSSVDHDHTKFYREGFILSLSLEDGSVGLGEVAPLQIHRENLLDVEEQLRFLLHLIKGAKLSYCLPLLRGSFSAWIWNHLGIPTSSIFPSVRCGLEMAILNAIAVRQGSDLLDILAPQTEREKELSERSPSVQICALIDSKGTPAEVAYIAGSLVEEGFAAIKLKVARGADPIQDAAVIQEVRKRVGYQIGLRVDANRNWTYDEAIQFGAFVKNFDLQYIEEPVQNEDDIVKYCEESGLPVALDETIDNIQEDPFNTLVKYTHPRIVAVVIKPSVVGGFENAALIARWAQLQGKMAVVSAAFESGLGLSSYIMFSSYLEMQNTDICKVMNRELEPPIAHGLGTYRWLKEDVTTATLGICLNPCSGFVEASITDATRLLQKFQINHDVICKTFTEEHVCRYQLQLDSKGFSCFFEVQEIGQDNDDEILVFLHGFLGASEDWIPIMKGISRSARCISIDLPGHGRSRLNYDGEEASHKPKFSIEIVGEMLYKLIEQITPRKVTLVGYSMGARIALYIALRFRDKVAVLISGSPGLKDELARKIRRVRDDSLAGSLISHGLQLFIDSWYTGELWQSLRSHPHFHKIVTCRSVHDDVHGLAKALSDLSIGRQLSLWGDLRHCSTPVLLIVGEKDRKFKAIAEEMFYELNRGEENKGDLRPKLHEMVKIPDCGHAAHLENPLPIIRAVRQFLSRMQEIPVPEQKAF</sequence>
<proteinExistence type="inferred from homology"/>
<evidence type="ECO:0000256" key="1">
    <source>
        <dbReference type="ARBA" id="ARBA00022679"/>
    </source>
</evidence>
<evidence type="ECO:0000256" key="6">
    <source>
        <dbReference type="ARBA" id="ARBA00023239"/>
    </source>
</evidence>
<dbReference type="SUPFAM" id="SSF52518">
    <property type="entry name" value="Thiamin diphosphate-binding fold (THDP-binding)"/>
    <property type="match status" value="2"/>
</dbReference>
<accession>A0A1Q3ATV6</accession>
<evidence type="ECO:0000256" key="2">
    <source>
        <dbReference type="ARBA" id="ARBA00022723"/>
    </source>
</evidence>
<dbReference type="Gene3D" id="3.20.20.120">
    <property type="entry name" value="Enolase-like C-terminal domain"/>
    <property type="match status" value="1"/>
</dbReference>
<dbReference type="Gene3D" id="3.30.390.10">
    <property type="entry name" value="Enolase-like, N-terminal domain"/>
    <property type="match status" value="1"/>
</dbReference>
<dbReference type="Pfam" id="PF13378">
    <property type="entry name" value="MR_MLE_C"/>
    <property type="match status" value="1"/>
</dbReference>
<organism evidence="8 9">
    <name type="scientific">Cephalotus follicularis</name>
    <name type="common">Albany pitcher plant</name>
    <dbReference type="NCBI Taxonomy" id="3775"/>
    <lineage>
        <taxon>Eukaryota</taxon>
        <taxon>Viridiplantae</taxon>
        <taxon>Streptophyta</taxon>
        <taxon>Embryophyta</taxon>
        <taxon>Tracheophyta</taxon>
        <taxon>Spermatophyta</taxon>
        <taxon>Magnoliopsida</taxon>
        <taxon>eudicotyledons</taxon>
        <taxon>Gunneridae</taxon>
        <taxon>Pentapetalae</taxon>
        <taxon>rosids</taxon>
        <taxon>fabids</taxon>
        <taxon>Oxalidales</taxon>
        <taxon>Cephalotaceae</taxon>
        <taxon>Cephalotus</taxon>
    </lineage>
</organism>
<dbReference type="GO" id="GO:0016787">
    <property type="term" value="F:hydrolase activity"/>
    <property type="evidence" value="ECO:0007669"/>
    <property type="project" value="UniProtKB-KW"/>
</dbReference>
<dbReference type="Pfam" id="PF02776">
    <property type="entry name" value="TPP_enzyme_N"/>
    <property type="match status" value="1"/>
</dbReference>
<dbReference type="FunCoup" id="A0A1Q3ATV6">
    <property type="interactions" value="1020"/>
</dbReference>
<dbReference type="Pfam" id="PF00561">
    <property type="entry name" value="Abhydrolase_1"/>
    <property type="match status" value="1"/>
</dbReference>